<proteinExistence type="predicted"/>
<dbReference type="EMBL" id="BGZK01001424">
    <property type="protein sequence ID" value="GBP79672.1"/>
    <property type="molecule type" value="Genomic_DNA"/>
</dbReference>
<dbReference type="AlphaFoldDB" id="A0A4C1YXM7"/>
<sequence length="230" mass="24313">MHLKAGKAQAARLGYRLSMDGDYFPMVKLCAGIARCPRETASGPVGGGCARDAGAGGRGRPPPHAALGLIDETIQPMDVSKNKMNFVIALASYKLRVAANRGRCRRVHTQGAGFKIGACATSRKGLVSRKPLFIDNASPSTPYRKMRCVFLFTSKLGWGAVPCRLLARAAAATRAALIRHADGSDAALKSISFFFTTRANVTAPEPRPRAATDLSLLVCVPAGARLTCGT</sequence>
<reference evidence="1 2" key="1">
    <citation type="journal article" date="2019" name="Commun. Biol.">
        <title>The bagworm genome reveals a unique fibroin gene that provides high tensile strength.</title>
        <authorList>
            <person name="Kono N."/>
            <person name="Nakamura H."/>
            <person name="Ohtoshi R."/>
            <person name="Tomita M."/>
            <person name="Numata K."/>
            <person name="Arakawa K."/>
        </authorList>
    </citation>
    <scope>NUCLEOTIDE SEQUENCE [LARGE SCALE GENOMIC DNA]</scope>
</reference>
<comment type="caution">
    <text evidence="1">The sequence shown here is derived from an EMBL/GenBank/DDBJ whole genome shotgun (WGS) entry which is preliminary data.</text>
</comment>
<accession>A0A4C1YXM7</accession>
<keyword evidence="2" id="KW-1185">Reference proteome</keyword>
<protein>
    <submittedName>
        <fullName evidence="1">Uncharacterized protein</fullName>
    </submittedName>
</protein>
<evidence type="ECO:0000313" key="1">
    <source>
        <dbReference type="EMBL" id="GBP79672.1"/>
    </source>
</evidence>
<gene>
    <name evidence="1" type="ORF">EVAR_61193_1</name>
</gene>
<dbReference type="Proteomes" id="UP000299102">
    <property type="component" value="Unassembled WGS sequence"/>
</dbReference>
<organism evidence="1 2">
    <name type="scientific">Eumeta variegata</name>
    <name type="common">Bagworm moth</name>
    <name type="synonym">Eumeta japonica</name>
    <dbReference type="NCBI Taxonomy" id="151549"/>
    <lineage>
        <taxon>Eukaryota</taxon>
        <taxon>Metazoa</taxon>
        <taxon>Ecdysozoa</taxon>
        <taxon>Arthropoda</taxon>
        <taxon>Hexapoda</taxon>
        <taxon>Insecta</taxon>
        <taxon>Pterygota</taxon>
        <taxon>Neoptera</taxon>
        <taxon>Endopterygota</taxon>
        <taxon>Lepidoptera</taxon>
        <taxon>Glossata</taxon>
        <taxon>Ditrysia</taxon>
        <taxon>Tineoidea</taxon>
        <taxon>Psychidae</taxon>
        <taxon>Oiketicinae</taxon>
        <taxon>Eumeta</taxon>
    </lineage>
</organism>
<evidence type="ECO:0000313" key="2">
    <source>
        <dbReference type="Proteomes" id="UP000299102"/>
    </source>
</evidence>
<name>A0A4C1YXM7_EUMVA</name>